<comment type="caution">
    <text evidence="1">The sequence shown here is derived from an EMBL/GenBank/DDBJ whole genome shotgun (WGS) entry which is preliminary data.</text>
</comment>
<protein>
    <submittedName>
        <fullName evidence="1">Uncharacterized protein</fullName>
    </submittedName>
</protein>
<evidence type="ECO:0000313" key="2">
    <source>
        <dbReference type="Proteomes" id="UP000653099"/>
    </source>
</evidence>
<gene>
    <name evidence="1" type="ORF">GCM10008995_00690</name>
</gene>
<dbReference type="EMBL" id="BMOC01000001">
    <property type="protein sequence ID" value="GGI94355.1"/>
    <property type="molecule type" value="Genomic_DNA"/>
</dbReference>
<evidence type="ECO:0000313" key="1">
    <source>
        <dbReference type="EMBL" id="GGI94355.1"/>
    </source>
</evidence>
<proteinExistence type="predicted"/>
<dbReference type="Proteomes" id="UP000653099">
    <property type="component" value="Unassembled WGS sequence"/>
</dbReference>
<organism evidence="1 2">
    <name type="scientific">Halobellus salinus</name>
    <dbReference type="NCBI Taxonomy" id="931585"/>
    <lineage>
        <taxon>Archaea</taxon>
        <taxon>Methanobacteriati</taxon>
        <taxon>Methanobacteriota</taxon>
        <taxon>Stenosarchaea group</taxon>
        <taxon>Halobacteria</taxon>
        <taxon>Halobacteriales</taxon>
        <taxon>Haloferacaceae</taxon>
        <taxon>Halobellus</taxon>
    </lineage>
</organism>
<keyword evidence="2" id="KW-1185">Reference proteome</keyword>
<reference evidence="1" key="1">
    <citation type="journal article" date="2014" name="Int. J. Syst. Evol. Microbiol.">
        <title>Complete genome sequence of Corynebacterium casei LMG S-19264T (=DSM 44701T), isolated from a smear-ripened cheese.</title>
        <authorList>
            <consortium name="US DOE Joint Genome Institute (JGI-PGF)"/>
            <person name="Walter F."/>
            <person name="Albersmeier A."/>
            <person name="Kalinowski J."/>
            <person name="Ruckert C."/>
        </authorList>
    </citation>
    <scope>NUCLEOTIDE SEQUENCE</scope>
    <source>
        <strain evidence="1">JCM 14359</strain>
    </source>
</reference>
<reference evidence="1" key="2">
    <citation type="submission" date="2020-09" db="EMBL/GenBank/DDBJ databases">
        <authorList>
            <person name="Sun Q."/>
            <person name="Ohkuma M."/>
        </authorList>
    </citation>
    <scope>NUCLEOTIDE SEQUENCE</scope>
    <source>
        <strain evidence="1">JCM 14359</strain>
    </source>
</reference>
<sequence>MGGVNLLDTDTSAFGFVRNELLELVEVPRVDTRPRTVLADTFEVFYPNDGVLELFRERDETTGEFMIQIHIRLCYRRWFVKGSVGFIPALKQGLSPRFSVTG</sequence>
<dbReference type="AlphaFoldDB" id="A0A830EBJ1"/>
<name>A0A830EBJ1_9EURY</name>
<accession>A0A830EBJ1</accession>